<sequence length="927" mass="94658">MTTSPPPASPSPSPSPASRVSRSRLLIGAVGLVVLASLAAVTLTSPSTTVTRRGARPAGPPDTAAANTAANSEPNSVAAPRAEGHDVSPPLRTIAPHSTPEADADGGEVEREGDTRLDVLPHPATGAVDPVAQRAPVVKAGVVAPRAATVGAGFDGPGNGNMTVRSAPPDPNSAVGQTAIFTVVNSSFMIQSKTGVTTYGPTASNTIFSGFGGLCETTNDGDAVVRYDRLAGVWVFTQFANAGSSTGPYLECVAVSTSNDPTGTWNRYSYSFASFPDYPKLSVWPDAYYISYNLFSTSGAWAGPKVCALDRAKMLLGQAATQQCFSGSLSYGGLLPADLDGSVPPPAGEPNYVVALGATNTTLAAWKFHVDWVTPANSTFVQQPNLTVAAYSPACNGRTCIAQPGTTTLLDSLADRLMFRLAYRNFGSYASMVVTHAVTSGSIGVRWYELRSTAGTLSVFQQGTYVPDTRSRWMSSAAMDMSGNMAIGYSVTGSTTKPSLAATGRLAADALGTLTQGESMLVTGGGVQTGTLTRWGDYASMNIDPADDCTFWFTGEYLPASGSFNWRTRVASLKFAGCGGPIVPDFVVTATPASATVSPGGNSTVAVSTTTTSGIAQSVALSATGLPTDASASFSPASLNSGAGSVLTITTLGTTPTGSYPITITATGASATHTTTITLVVSLPDFVMSAQPNPVSTSLGTSAGVVISTTAVGTPQAIGLSASALPSGATATFSPTSVTAGGASTLTIATTTLTPKGTYNITVTGTGTAATHSIPVTLTITATNIVVNGGFESGSLSGWIASGTNQAVTSPHSGLWAGQSGAVVATSGDSKITQTFTVPTGATKLTFWYRVSCPDRVSYDWATATLLDVKARTTKTVLAKTCNNTGTWVQVTTAVTAGRSYTLTLISHDDNIAADPTFTRFDDIVVS</sequence>
<reference evidence="2" key="1">
    <citation type="submission" date="2020-05" db="EMBL/GenBank/DDBJ databases">
        <authorList>
            <person name="Chiriac C."/>
            <person name="Salcher M."/>
            <person name="Ghai R."/>
            <person name="Kavagutti S V."/>
        </authorList>
    </citation>
    <scope>NUCLEOTIDE SEQUENCE</scope>
</reference>
<dbReference type="Gene3D" id="2.60.120.260">
    <property type="entry name" value="Galactose-binding domain-like"/>
    <property type="match status" value="1"/>
</dbReference>
<gene>
    <name evidence="2" type="ORF">UFOPK3376_00578</name>
</gene>
<organism evidence="2">
    <name type="scientific">freshwater metagenome</name>
    <dbReference type="NCBI Taxonomy" id="449393"/>
    <lineage>
        <taxon>unclassified sequences</taxon>
        <taxon>metagenomes</taxon>
        <taxon>ecological metagenomes</taxon>
    </lineage>
</organism>
<evidence type="ECO:0000256" key="1">
    <source>
        <dbReference type="SAM" id="MobiDB-lite"/>
    </source>
</evidence>
<name>A0A6J7D845_9ZZZZ</name>
<proteinExistence type="predicted"/>
<evidence type="ECO:0000313" key="2">
    <source>
        <dbReference type="EMBL" id="CAB4866706.1"/>
    </source>
</evidence>
<accession>A0A6J7D845</accession>
<feature type="region of interest" description="Disordered" evidence="1">
    <location>
        <begin position="1"/>
        <end position="21"/>
    </location>
</feature>
<dbReference type="AlphaFoldDB" id="A0A6J7D845"/>
<feature type="compositionally biased region" description="Pro residues" evidence="1">
    <location>
        <begin position="1"/>
        <end position="15"/>
    </location>
</feature>
<dbReference type="EMBL" id="CAFBLP010000010">
    <property type="protein sequence ID" value="CAB4866706.1"/>
    <property type="molecule type" value="Genomic_DNA"/>
</dbReference>
<feature type="region of interest" description="Disordered" evidence="1">
    <location>
        <begin position="45"/>
        <end position="111"/>
    </location>
</feature>
<protein>
    <submittedName>
        <fullName evidence="2">Unannotated protein</fullName>
    </submittedName>
</protein>